<dbReference type="SUPFAM" id="SSF52540">
    <property type="entry name" value="P-loop containing nucleoside triphosphate hydrolases"/>
    <property type="match status" value="1"/>
</dbReference>
<evidence type="ECO:0000256" key="2">
    <source>
        <dbReference type="ARBA" id="ARBA00022771"/>
    </source>
</evidence>
<dbReference type="InterPro" id="IPR011990">
    <property type="entry name" value="TPR-like_helical_dom_sf"/>
</dbReference>
<dbReference type="InterPro" id="IPR006597">
    <property type="entry name" value="Sel1-like"/>
</dbReference>
<evidence type="ECO:0000259" key="7">
    <source>
        <dbReference type="PROSITE" id="PS50865"/>
    </source>
</evidence>
<dbReference type="PANTHER" id="PTHR11102">
    <property type="entry name" value="SEL-1-LIKE PROTEIN"/>
    <property type="match status" value="1"/>
</dbReference>
<gene>
    <name evidence="8" type="ORF">QTG54_014409</name>
</gene>
<name>A0AAD8XW42_9STRA</name>
<dbReference type="PROSITE" id="PS50089">
    <property type="entry name" value="ZF_RING_2"/>
    <property type="match status" value="1"/>
</dbReference>
<evidence type="ECO:0000313" key="8">
    <source>
        <dbReference type="EMBL" id="KAK1734949.1"/>
    </source>
</evidence>
<dbReference type="Gene3D" id="6.10.140.2220">
    <property type="match status" value="1"/>
</dbReference>
<evidence type="ECO:0000256" key="1">
    <source>
        <dbReference type="ARBA" id="ARBA00022723"/>
    </source>
</evidence>
<dbReference type="Pfam" id="PF01753">
    <property type="entry name" value="zf-MYND"/>
    <property type="match status" value="1"/>
</dbReference>
<reference evidence="8" key="1">
    <citation type="submission" date="2023-06" db="EMBL/GenBank/DDBJ databases">
        <title>Survivors Of The Sea: Transcriptome response of Skeletonema marinoi to long-term dormancy.</title>
        <authorList>
            <person name="Pinder M.I.M."/>
            <person name="Kourtchenko O."/>
            <person name="Robertson E.K."/>
            <person name="Larsson T."/>
            <person name="Maumus F."/>
            <person name="Osuna-Cruz C.M."/>
            <person name="Vancaester E."/>
            <person name="Stenow R."/>
            <person name="Vandepoele K."/>
            <person name="Ploug H."/>
            <person name="Bruchert V."/>
            <person name="Godhe A."/>
            <person name="Topel M."/>
        </authorList>
    </citation>
    <scope>NUCLEOTIDE SEQUENCE</scope>
    <source>
        <strain evidence="8">R05AC</strain>
    </source>
</reference>
<evidence type="ECO:0000256" key="4">
    <source>
        <dbReference type="ARBA" id="ARBA00038101"/>
    </source>
</evidence>
<dbReference type="PROSITE" id="PS50865">
    <property type="entry name" value="ZF_MYND_2"/>
    <property type="match status" value="1"/>
</dbReference>
<feature type="domain" description="RING-type" evidence="6">
    <location>
        <begin position="303"/>
        <end position="352"/>
    </location>
</feature>
<dbReference type="SUPFAM" id="SSF81901">
    <property type="entry name" value="HCP-like"/>
    <property type="match status" value="2"/>
</dbReference>
<keyword evidence="2 5" id="KW-0863">Zinc-finger</keyword>
<dbReference type="Pfam" id="PF08238">
    <property type="entry name" value="Sel1"/>
    <property type="match status" value="5"/>
</dbReference>
<dbReference type="Proteomes" id="UP001224775">
    <property type="component" value="Unassembled WGS sequence"/>
</dbReference>
<evidence type="ECO:0000256" key="5">
    <source>
        <dbReference type="PROSITE-ProRule" id="PRU00134"/>
    </source>
</evidence>
<dbReference type="InterPro" id="IPR001841">
    <property type="entry name" value="Znf_RING"/>
</dbReference>
<evidence type="ECO:0000256" key="3">
    <source>
        <dbReference type="ARBA" id="ARBA00022833"/>
    </source>
</evidence>
<dbReference type="PANTHER" id="PTHR11102:SF160">
    <property type="entry name" value="ERAD-ASSOCIATED E3 UBIQUITIN-PROTEIN LIGASE COMPONENT HRD3"/>
    <property type="match status" value="1"/>
</dbReference>
<dbReference type="SUPFAM" id="SSF144232">
    <property type="entry name" value="HIT/MYND zinc finger-like"/>
    <property type="match status" value="1"/>
</dbReference>
<dbReference type="Gene3D" id="1.25.40.10">
    <property type="entry name" value="Tetratricopeptide repeat domain"/>
    <property type="match status" value="2"/>
</dbReference>
<feature type="domain" description="MYND-type" evidence="7">
    <location>
        <begin position="238"/>
        <end position="279"/>
    </location>
</feature>
<comment type="similarity">
    <text evidence="4">Belongs to the sel-1 family.</text>
</comment>
<organism evidence="8 9">
    <name type="scientific">Skeletonema marinoi</name>
    <dbReference type="NCBI Taxonomy" id="267567"/>
    <lineage>
        <taxon>Eukaryota</taxon>
        <taxon>Sar</taxon>
        <taxon>Stramenopiles</taxon>
        <taxon>Ochrophyta</taxon>
        <taxon>Bacillariophyta</taxon>
        <taxon>Coscinodiscophyceae</taxon>
        <taxon>Thalassiosirophycidae</taxon>
        <taxon>Thalassiosirales</taxon>
        <taxon>Skeletonemataceae</taxon>
        <taxon>Skeletonema</taxon>
        <taxon>Skeletonema marinoi-dohrnii complex</taxon>
    </lineage>
</organism>
<evidence type="ECO:0000259" key="6">
    <source>
        <dbReference type="PROSITE" id="PS50089"/>
    </source>
</evidence>
<proteinExistence type="inferred from homology"/>
<sequence length="584" mass="66008">MIQSCCSKTICKGCSHAHCLHQLQQRQARVCPFCRHTIPKSKEEVDKNNLKRIEANDPVALREIGTERYHEGNYEESFEYLAKAVELGDIAAQYYLGHMYQKGEGVEKDEKKGLYHLEEAAIGGHPEARYSLGSREWKNDLIERSMKHYIIGANLGHVMALKVLKESYKWRDVTKADFAGALRGHQAAVDARKSPQREAAAIFQATQAGNARHWRLLEHQTMSTIHTAVVEATDIMCCASCGVAEVDEIKLKKCTACKSVRYCSVKCQRNDRPKHKKACKKRAAEIRDKILFRQPESSHLGDCPICFLPLSMASNKSTLMSCCMKIICNGCSFANSLRAREEHIENTCPFCRHPGPATKEEQDKNTMRRVAANDPIAMQQVGRELHREGDYESGIKYLTKAAELGDAMAHFLLARLYGKGQVVEKDEKKEIYHLEEAAIRGHPDARYNLGCREGNVGRTDRAVKHFIIAANLGYDGAIQALKKCYAGGVVSKEDFAAALRDPQQLGPIIRSDIGKKFGLENEECDDLGYHYDKRMVTKLVRNYRSHPRILQLPNEAFYNGDLIAAADITRSHRFVNWEHLLPWM</sequence>
<keyword evidence="3" id="KW-0862">Zinc</keyword>
<keyword evidence="9" id="KW-1185">Reference proteome</keyword>
<dbReference type="InterPro" id="IPR002893">
    <property type="entry name" value="Znf_MYND"/>
</dbReference>
<dbReference type="EMBL" id="JATAAI010000036">
    <property type="protein sequence ID" value="KAK1734949.1"/>
    <property type="molecule type" value="Genomic_DNA"/>
</dbReference>
<keyword evidence="1" id="KW-0479">Metal-binding</keyword>
<dbReference type="AlphaFoldDB" id="A0AAD8XW42"/>
<dbReference type="GO" id="GO:0008270">
    <property type="term" value="F:zinc ion binding"/>
    <property type="evidence" value="ECO:0007669"/>
    <property type="project" value="UniProtKB-KW"/>
</dbReference>
<dbReference type="SMART" id="SM00671">
    <property type="entry name" value="SEL1"/>
    <property type="match status" value="5"/>
</dbReference>
<protein>
    <submittedName>
        <fullName evidence="8">Sel1-like repeat family protein</fullName>
    </submittedName>
</protein>
<comment type="caution">
    <text evidence="8">The sequence shown here is derived from an EMBL/GenBank/DDBJ whole genome shotgun (WGS) entry which is preliminary data.</text>
</comment>
<dbReference type="InterPro" id="IPR027417">
    <property type="entry name" value="P-loop_NTPase"/>
</dbReference>
<accession>A0AAD8XW42</accession>
<dbReference type="InterPro" id="IPR050767">
    <property type="entry name" value="Sel1_AlgK"/>
</dbReference>
<evidence type="ECO:0000313" key="9">
    <source>
        <dbReference type="Proteomes" id="UP001224775"/>
    </source>
</evidence>